<dbReference type="KEGG" id="ago:AGOS_ACL177W"/>
<keyword evidence="2" id="KW-1185">Reference proteome</keyword>
<dbReference type="OMA" id="SKATHVE"/>
<reference evidence="1 2" key="1">
    <citation type="journal article" date="2004" name="Science">
        <title>The Ashbya gossypii genome as a tool for mapping the ancient Saccharomyces cerevisiae genome.</title>
        <authorList>
            <person name="Dietrich F.S."/>
            <person name="Voegeli S."/>
            <person name="Brachat S."/>
            <person name="Lerch A."/>
            <person name="Gates K."/>
            <person name="Steiner S."/>
            <person name="Mohr C."/>
            <person name="Pohlmann R."/>
            <person name="Luedi P."/>
            <person name="Choi S."/>
            <person name="Wing R.A."/>
            <person name="Flavier A."/>
            <person name="Gaffney T.D."/>
            <person name="Philippsen P."/>
        </authorList>
    </citation>
    <scope>NUCLEOTIDE SEQUENCE [LARGE SCALE GENOMIC DNA]</scope>
    <source>
        <strain evidence="2">ATCC 10895 / CBS 109.51 / FGSC 9923 / NRRL Y-1056</strain>
    </source>
</reference>
<proteinExistence type="predicted"/>
<sequence>MQYQGEEIDAQLDVPESCFNYIRNELLNHVLDADKRALFNNEETCIQISKATHVEVGVQRAMQSIAENRAVLLYSYGQHVQRQLGAVEILKATLQERKIGYEQFNHLSCLAHVGPGRNELLETRVNIPVLLVIVAPAGSLTSLAGFQRQ</sequence>
<dbReference type="eggNOG" id="ENOG502S7W4">
    <property type="taxonomic scope" value="Eukaryota"/>
</dbReference>
<dbReference type="InParanoid" id="Q75CU6"/>
<name>Q75CU6_EREGS</name>
<dbReference type="GeneID" id="4619347"/>
<dbReference type="AlphaFoldDB" id="Q75CU6"/>
<gene>
    <name evidence="1" type="ORF">AGOS_ACL177W</name>
</gene>
<dbReference type="Proteomes" id="UP000000591">
    <property type="component" value="Chromosome III"/>
</dbReference>
<dbReference type="RefSeq" id="NP_983227.1">
    <property type="nucleotide sequence ID" value="NM_208580.1"/>
</dbReference>
<evidence type="ECO:0000313" key="2">
    <source>
        <dbReference type="Proteomes" id="UP000000591"/>
    </source>
</evidence>
<protein>
    <submittedName>
        <fullName evidence="1">ACL177Wp</fullName>
    </submittedName>
</protein>
<accession>Q75CU6</accession>
<dbReference type="STRING" id="284811.Q75CU6"/>
<organism evidence="1 2">
    <name type="scientific">Eremothecium gossypii (strain ATCC 10895 / CBS 109.51 / FGSC 9923 / NRRL Y-1056)</name>
    <name type="common">Yeast</name>
    <name type="synonym">Ashbya gossypii</name>
    <dbReference type="NCBI Taxonomy" id="284811"/>
    <lineage>
        <taxon>Eukaryota</taxon>
        <taxon>Fungi</taxon>
        <taxon>Dikarya</taxon>
        <taxon>Ascomycota</taxon>
        <taxon>Saccharomycotina</taxon>
        <taxon>Saccharomycetes</taxon>
        <taxon>Saccharomycetales</taxon>
        <taxon>Saccharomycetaceae</taxon>
        <taxon>Eremothecium</taxon>
    </lineage>
</organism>
<reference evidence="2" key="2">
    <citation type="journal article" date="2013" name="G3 (Bethesda)">
        <title>Genomes of Ashbya fungi isolated from insects reveal four mating-type loci, numerous translocations, lack of transposons, and distinct gene duplications.</title>
        <authorList>
            <person name="Dietrich F.S."/>
            <person name="Voegeli S."/>
            <person name="Kuo S."/>
            <person name="Philippsen P."/>
        </authorList>
    </citation>
    <scope>GENOME REANNOTATION</scope>
    <source>
        <strain evidence="2">ATCC 10895 / CBS 109.51 / FGSC 9923 / NRRL Y-1056</strain>
    </source>
</reference>
<dbReference type="FunCoup" id="Q75CU6">
    <property type="interactions" value="103"/>
</dbReference>
<dbReference type="OrthoDB" id="4033941at2759"/>
<dbReference type="HOGENOM" id="CLU_115485_1_0_1"/>
<dbReference type="EMBL" id="AE016816">
    <property type="protein sequence ID" value="AAS51051.1"/>
    <property type="molecule type" value="Genomic_DNA"/>
</dbReference>
<evidence type="ECO:0000313" key="1">
    <source>
        <dbReference type="EMBL" id="AAS51051.1"/>
    </source>
</evidence>